<proteinExistence type="predicted"/>
<comment type="caution">
    <text evidence="2">The sequence shown here is derived from an EMBL/GenBank/DDBJ whole genome shotgun (WGS) entry which is preliminary data.</text>
</comment>
<dbReference type="EMBL" id="JANJYI010000003">
    <property type="protein sequence ID" value="KAK2657786.1"/>
    <property type="molecule type" value="Genomic_DNA"/>
</dbReference>
<feature type="compositionally biased region" description="Acidic residues" evidence="1">
    <location>
        <begin position="98"/>
        <end position="125"/>
    </location>
</feature>
<accession>A0AAD9XEM6</accession>
<protein>
    <submittedName>
        <fullName evidence="2">Uncharacterized protein</fullName>
    </submittedName>
</protein>
<dbReference type="Proteomes" id="UP001280121">
    <property type="component" value="Unassembled WGS sequence"/>
</dbReference>
<organism evidence="2 3">
    <name type="scientific">Dipteronia dyeriana</name>
    <dbReference type="NCBI Taxonomy" id="168575"/>
    <lineage>
        <taxon>Eukaryota</taxon>
        <taxon>Viridiplantae</taxon>
        <taxon>Streptophyta</taxon>
        <taxon>Embryophyta</taxon>
        <taxon>Tracheophyta</taxon>
        <taxon>Spermatophyta</taxon>
        <taxon>Magnoliopsida</taxon>
        <taxon>eudicotyledons</taxon>
        <taxon>Gunneridae</taxon>
        <taxon>Pentapetalae</taxon>
        <taxon>rosids</taxon>
        <taxon>malvids</taxon>
        <taxon>Sapindales</taxon>
        <taxon>Sapindaceae</taxon>
        <taxon>Hippocastanoideae</taxon>
        <taxon>Acereae</taxon>
        <taxon>Dipteronia</taxon>
    </lineage>
</organism>
<dbReference type="Pfam" id="PF02330">
    <property type="entry name" value="MAM33"/>
    <property type="match status" value="1"/>
</dbReference>
<feature type="region of interest" description="Disordered" evidence="1">
    <location>
        <begin position="94"/>
        <end position="125"/>
    </location>
</feature>
<dbReference type="InterPro" id="IPR003428">
    <property type="entry name" value="MAM33"/>
</dbReference>
<dbReference type="Gene3D" id="3.10.280.10">
    <property type="entry name" value="Mitochondrial glycoprotein"/>
    <property type="match status" value="1"/>
</dbReference>
<gene>
    <name evidence="2" type="ORF">Ddye_010838</name>
</gene>
<dbReference type="InterPro" id="IPR036561">
    <property type="entry name" value="MAM33_sf"/>
</dbReference>
<keyword evidence="3" id="KW-1185">Reference proteome</keyword>
<dbReference type="AlphaFoldDB" id="A0AAD9XEM6"/>
<evidence type="ECO:0000256" key="1">
    <source>
        <dbReference type="SAM" id="MobiDB-lite"/>
    </source>
</evidence>
<dbReference type="GO" id="GO:0005759">
    <property type="term" value="C:mitochondrial matrix"/>
    <property type="evidence" value="ECO:0007669"/>
    <property type="project" value="InterPro"/>
</dbReference>
<evidence type="ECO:0000313" key="3">
    <source>
        <dbReference type="Proteomes" id="UP001280121"/>
    </source>
</evidence>
<dbReference type="SUPFAM" id="SSF54529">
    <property type="entry name" value="Mitochondrial glycoprotein MAM33-like"/>
    <property type="match status" value="1"/>
</dbReference>
<name>A0AAD9XEM6_9ROSI</name>
<reference evidence="2" key="1">
    <citation type="journal article" date="2023" name="Plant J.">
        <title>Genome sequences and population genomics provide insights into the demographic history, inbreeding, and mutation load of two 'living fossil' tree species of Dipteronia.</title>
        <authorList>
            <person name="Feng Y."/>
            <person name="Comes H.P."/>
            <person name="Chen J."/>
            <person name="Zhu S."/>
            <person name="Lu R."/>
            <person name="Zhang X."/>
            <person name="Li P."/>
            <person name="Qiu J."/>
            <person name="Olsen K.M."/>
            <person name="Qiu Y."/>
        </authorList>
    </citation>
    <scope>NUCLEOTIDE SEQUENCE</scope>
    <source>
        <strain evidence="2">KIB01</strain>
    </source>
</reference>
<evidence type="ECO:0000313" key="2">
    <source>
        <dbReference type="EMBL" id="KAK2657786.1"/>
    </source>
</evidence>
<sequence>MPLLPLATRIVGSPRTFHSSISSVLDKRSTVSVREVSFHFNDSRIGLKPSKRRLIASMMKNVSQLDSVFEIQDNPGERKILFTREYRDEIIKVKDDMFSVDDEDEEDEEEEDEDDEDEDEEDDDD</sequence>